<dbReference type="PANTHER" id="PTHR36844">
    <property type="entry name" value="PROTEASE PRSW"/>
    <property type="match status" value="1"/>
</dbReference>
<dbReference type="AlphaFoldDB" id="A0A1J4V7T3"/>
<dbReference type="InterPro" id="IPR026898">
    <property type="entry name" value="PrsW"/>
</dbReference>
<dbReference type="Pfam" id="PF13367">
    <property type="entry name" value="PrsW-protease"/>
    <property type="match status" value="1"/>
</dbReference>
<feature type="transmembrane region" description="Helical" evidence="1">
    <location>
        <begin position="12"/>
        <end position="30"/>
    </location>
</feature>
<evidence type="ECO:0008006" key="4">
    <source>
        <dbReference type="Google" id="ProtNLM"/>
    </source>
</evidence>
<protein>
    <recommendedName>
        <fullName evidence="4">Protease PrsW</fullName>
    </recommendedName>
</protein>
<dbReference type="GO" id="GO:0008233">
    <property type="term" value="F:peptidase activity"/>
    <property type="evidence" value="ECO:0007669"/>
    <property type="project" value="InterPro"/>
</dbReference>
<dbReference type="STRING" id="1805281.AUJ77_01675"/>
<reference evidence="2 3" key="1">
    <citation type="journal article" date="2016" name="Environ. Microbiol.">
        <title>Genomic resolution of a cold subsurface aquifer community provides metabolic insights for novel microbes adapted to high CO concentrations.</title>
        <authorList>
            <person name="Probst A.J."/>
            <person name="Castelle C.J."/>
            <person name="Singh A."/>
            <person name="Brown C.T."/>
            <person name="Anantharaman K."/>
            <person name="Sharon I."/>
            <person name="Hug L.A."/>
            <person name="Burstein D."/>
            <person name="Emerson J.B."/>
            <person name="Thomas B.C."/>
            <person name="Banfield J.F."/>
        </authorList>
    </citation>
    <scope>NUCLEOTIDE SEQUENCE [LARGE SCALE GENOMIC DNA]</scope>
    <source>
        <strain evidence="2">CG1_02_43_90</strain>
    </source>
</reference>
<dbReference type="EMBL" id="MNVN01000012">
    <property type="protein sequence ID" value="OIO30837.1"/>
    <property type="molecule type" value="Genomic_DNA"/>
</dbReference>
<evidence type="ECO:0000313" key="3">
    <source>
        <dbReference type="Proteomes" id="UP000181992"/>
    </source>
</evidence>
<feature type="transmembrane region" description="Helical" evidence="1">
    <location>
        <begin position="226"/>
        <end position="246"/>
    </location>
</feature>
<feature type="transmembrane region" description="Helical" evidence="1">
    <location>
        <begin position="165"/>
        <end position="185"/>
    </location>
</feature>
<keyword evidence="1" id="KW-1133">Transmembrane helix</keyword>
<keyword evidence="1" id="KW-0472">Membrane</keyword>
<feature type="transmembrane region" description="Helical" evidence="1">
    <location>
        <begin position="191"/>
        <end position="214"/>
    </location>
</feature>
<accession>A0A1J4V7T3</accession>
<evidence type="ECO:0000256" key="1">
    <source>
        <dbReference type="SAM" id="Phobius"/>
    </source>
</evidence>
<evidence type="ECO:0000313" key="2">
    <source>
        <dbReference type="EMBL" id="OIO30837.1"/>
    </source>
</evidence>
<keyword evidence="1" id="KW-0812">Transmembrane</keyword>
<feature type="transmembrane region" description="Helical" evidence="1">
    <location>
        <begin position="42"/>
        <end position="58"/>
    </location>
</feature>
<organism evidence="2 3">
    <name type="scientific">Candidatus Nomurabacteria bacterium CG1_02_43_90</name>
    <dbReference type="NCBI Taxonomy" id="1805281"/>
    <lineage>
        <taxon>Bacteria</taxon>
        <taxon>Candidatus Nomuraibacteriota</taxon>
    </lineage>
</organism>
<name>A0A1J4V7T3_9BACT</name>
<dbReference type="Proteomes" id="UP000181992">
    <property type="component" value="Unassembled WGS sequence"/>
</dbReference>
<feature type="transmembrane region" description="Helical" evidence="1">
    <location>
        <begin position="126"/>
        <end position="145"/>
    </location>
</feature>
<comment type="caution">
    <text evidence="2">The sequence shown here is derived from an EMBL/GenBank/DDBJ whole genome shotgun (WGS) entry which is preliminary data.</text>
</comment>
<sequence length="253" mass="28502">MAEILIAWKPTAFAVAWGVLPALVWLWFWLREDRKSPEPTGLIAISFFAGMAVVYFVLPLQQFVVSSLPTIMAWSNIIALKLHFLAPREQTVEITLWGTIEEIAKYTTVFFIAFRSKYFDEPIDAVIYLITAALGFSAMENILYIVNDMNHIGVAQMLINGNMRFVGATLVHTVCSTLVGLAIAFSFYKSWFVKMIAVVMGIIVASLLHAYFNLSIIEINGTFNTLLVFSRFWIAILGIIVLLQIVKRLNPNN</sequence>
<proteinExistence type="predicted"/>
<dbReference type="PANTHER" id="PTHR36844:SF1">
    <property type="entry name" value="PROTEASE PRSW"/>
    <property type="match status" value="1"/>
</dbReference>
<gene>
    <name evidence="2" type="ORF">AUJ77_01675</name>
</gene>